<dbReference type="Gene3D" id="3.40.50.1820">
    <property type="entry name" value="alpha/beta hydrolase"/>
    <property type="match status" value="1"/>
</dbReference>
<sequence length="494" mass="53496">MPPTRFAPPVPRWVRMSLAVLAVSAGLLPALSPPATASPRIVWGECPFPVGTSRATCGTLRVPVDYRHPGGAAIDIAVSRVRSQAPDRRRGVLVINEGGPAAHLGDASTFDRLAPQSLRDRYDVVSFDQRGFGHSAPVTCRLDDRQQHENIPWPGTGGVAGTAARAKQVADQCGRYGGPVMAHMGTAYVARDLDLLRQALGESKLNYLGYSYGTYLGTAYASLFPRHTDRMLVDGVVGPSMAWRDEWRTSLGPGVDERFGDFARFAAAGSYGLGRTSGQVHARFVALARALDRRPLQTPQGVLTGDQLRMAVFVGLYDDSTFPLLASLGRAAQRHDASAAGQAGDSFQLWWRDPTDNDTAAKYGVICGDARWPHDLDVYRRDVRADARRYPLTAGAGSNVWPCAFWPYPPDETVRTSPRGSQILIINNLRDPATPYVGAKELRTALGSRARLVTVDQGGHTTYLTKSDRCANDIGTAYLEDGLFPADDVHCPAP</sequence>
<proteinExistence type="inferred from homology"/>
<keyword evidence="7" id="KW-1185">Reference proteome</keyword>
<accession>A0A543CT56</accession>
<feature type="domain" description="Peptidase S33 tripeptidyl aminopeptidase-like C-terminal" evidence="5">
    <location>
        <begin position="399"/>
        <end position="491"/>
    </location>
</feature>
<comment type="similarity">
    <text evidence="1">Belongs to the peptidase S33 family.</text>
</comment>
<evidence type="ECO:0000259" key="5">
    <source>
        <dbReference type="Pfam" id="PF08386"/>
    </source>
</evidence>
<dbReference type="SUPFAM" id="SSF53474">
    <property type="entry name" value="alpha/beta-Hydrolases"/>
    <property type="match status" value="1"/>
</dbReference>
<evidence type="ECO:0000256" key="1">
    <source>
        <dbReference type="ARBA" id="ARBA00010088"/>
    </source>
</evidence>
<dbReference type="GO" id="GO:0016787">
    <property type="term" value="F:hydrolase activity"/>
    <property type="evidence" value="ECO:0007669"/>
    <property type="project" value="UniProtKB-KW"/>
</dbReference>
<dbReference type="PANTHER" id="PTHR43248">
    <property type="entry name" value="2-SUCCINYL-6-HYDROXY-2,4-CYCLOHEXADIENE-1-CARBOXYLATE SYNTHASE"/>
    <property type="match status" value="1"/>
</dbReference>
<dbReference type="Proteomes" id="UP000316096">
    <property type="component" value="Unassembled WGS sequence"/>
</dbReference>
<dbReference type="InterPro" id="IPR051601">
    <property type="entry name" value="Serine_prot/Carboxylest_S33"/>
</dbReference>
<evidence type="ECO:0000313" key="7">
    <source>
        <dbReference type="Proteomes" id="UP000316096"/>
    </source>
</evidence>
<dbReference type="InterPro" id="IPR029058">
    <property type="entry name" value="AB_hydrolase_fold"/>
</dbReference>
<protein>
    <submittedName>
        <fullName evidence="6">Alpha/beta hydrolase family protein</fullName>
    </submittedName>
</protein>
<reference evidence="6 7" key="1">
    <citation type="submission" date="2019-06" db="EMBL/GenBank/DDBJ databases">
        <title>Sequencing the genomes of 1000 actinobacteria strains.</title>
        <authorList>
            <person name="Klenk H.-P."/>
        </authorList>
    </citation>
    <scope>NUCLEOTIDE SEQUENCE [LARGE SCALE GENOMIC DNA]</scope>
    <source>
        <strain evidence="6 7">DSM 102200</strain>
    </source>
</reference>
<gene>
    <name evidence="6" type="ORF">FB559_5803</name>
</gene>
<evidence type="ECO:0000256" key="4">
    <source>
        <dbReference type="SAM" id="SignalP"/>
    </source>
</evidence>
<evidence type="ECO:0000256" key="3">
    <source>
        <dbReference type="ARBA" id="ARBA00022801"/>
    </source>
</evidence>
<dbReference type="EMBL" id="VFOZ01000001">
    <property type="protein sequence ID" value="TQM00098.1"/>
    <property type="molecule type" value="Genomic_DNA"/>
</dbReference>
<comment type="caution">
    <text evidence="6">The sequence shown here is derived from an EMBL/GenBank/DDBJ whole genome shotgun (WGS) entry which is preliminary data.</text>
</comment>
<organism evidence="6 7">
    <name type="scientific">Actinoallomurus bryophytorum</name>
    <dbReference type="NCBI Taxonomy" id="1490222"/>
    <lineage>
        <taxon>Bacteria</taxon>
        <taxon>Bacillati</taxon>
        <taxon>Actinomycetota</taxon>
        <taxon>Actinomycetes</taxon>
        <taxon>Streptosporangiales</taxon>
        <taxon>Thermomonosporaceae</taxon>
        <taxon>Actinoallomurus</taxon>
    </lineage>
</organism>
<keyword evidence="2 4" id="KW-0732">Signal</keyword>
<dbReference type="AlphaFoldDB" id="A0A543CT56"/>
<dbReference type="Pfam" id="PF08386">
    <property type="entry name" value="Abhydrolase_4"/>
    <property type="match status" value="1"/>
</dbReference>
<feature type="chain" id="PRO_5022128081" evidence="4">
    <location>
        <begin position="38"/>
        <end position="494"/>
    </location>
</feature>
<dbReference type="RefSeq" id="WP_185792438.1">
    <property type="nucleotide sequence ID" value="NZ_VFOZ01000001.1"/>
</dbReference>
<keyword evidence="3 6" id="KW-0378">Hydrolase</keyword>
<evidence type="ECO:0000313" key="6">
    <source>
        <dbReference type="EMBL" id="TQM00098.1"/>
    </source>
</evidence>
<dbReference type="InterPro" id="IPR013595">
    <property type="entry name" value="Pept_S33_TAP-like_C"/>
</dbReference>
<dbReference type="PANTHER" id="PTHR43248:SF29">
    <property type="entry name" value="TRIPEPTIDYL AMINOPEPTIDASE"/>
    <property type="match status" value="1"/>
</dbReference>
<name>A0A543CT56_9ACTN</name>
<feature type="signal peptide" evidence="4">
    <location>
        <begin position="1"/>
        <end position="37"/>
    </location>
</feature>
<evidence type="ECO:0000256" key="2">
    <source>
        <dbReference type="ARBA" id="ARBA00022729"/>
    </source>
</evidence>